<dbReference type="Pfam" id="PF01535">
    <property type="entry name" value="PPR"/>
    <property type="match status" value="1"/>
</dbReference>
<keyword evidence="4" id="KW-1185">Reference proteome</keyword>
<dbReference type="Pfam" id="PF13041">
    <property type="entry name" value="PPR_2"/>
    <property type="match status" value="2"/>
</dbReference>
<comment type="caution">
    <text evidence="3">The sequence shown here is derived from an EMBL/GenBank/DDBJ whole genome shotgun (WGS) entry which is preliminary data.</text>
</comment>
<sequence length="353" mass="39803">MIRKRTNDRSTNRKQPSSLWKNCNNLRALKQIHATIIIKGFNSNRAALRELIFAGAMTISGVINYAHQMFAQITEPDIFMWNTMIRGSSQSQNPSKVVLLYTQMENRGVKPDKFTFSFLLKGCTRLEWKNTGFCVHGYARRGELGLARKLFDEMPVKDLVSWNVMITGTLFDEAPEKDVVTWNTMIAGYVLHGEQRQALEMFEEMRNVGECPDEVTMLSLLSACADLGDLEVGRKLHCSISEMTRGDLSVILGNALIDMYAKCGSIEIALQMGRLANERLLKLRRDESGDYVLLSNIYASAGKWDGAEEVRKLMDDGGVRKEAGRSLIEADDRAAMQFLFDPKPRLNSRGQVS</sequence>
<gene>
    <name evidence="3" type="ORF">OIU74_027899</name>
</gene>
<protein>
    <submittedName>
        <fullName evidence="3">REPEAT-CONTAINING PROTEIN putative-RELATED</fullName>
    </submittedName>
</protein>
<evidence type="ECO:0000256" key="1">
    <source>
        <dbReference type="ARBA" id="ARBA00022737"/>
    </source>
</evidence>
<dbReference type="InterPro" id="IPR046960">
    <property type="entry name" value="PPR_At4g14850-like_plant"/>
</dbReference>
<reference evidence="3" key="1">
    <citation type="submission" date="2022-11" db="EMBL/GenBank/DDBJ databases">
        <authorList>
            <person name="Hyden B.L."/>
            <person name="Feng K."/>
            <person name="Yates T."/>
            <person name="Jawdy S."/>
            <person name="Smart L.B."/>
            <person name="Muchero W."/>
        </authorList>
    </citation>
    <scope>NUCLEOTIDE SEQUENCE</scope>
    <source>
        <tissue evidence="3">Shoot tip</tissue>
    </source>
</reference>
<dbReference type="PROSITE" id="PS51375">
    <property type="entry name" value="PPR"/>
    <property type="match status" value="2"/>
</dbReference>
<accession>A0A9Q0VSZ2</accession>
<evidence type="ECO:0000256" key="2">
    <source>
        <dbReference type="PROSITE-ProRule" id="PRU00708"/>
    </source>
</evidence>
<dbReference type="InterPro" id="IPR046848">
    <property type="entry name" value="E_motif"/>
</dbReference>
<dbReference type="InterPro" id="IPR011990">
    <property type="entry name" value="TPR-like_helical_dom_sf"/>
</dbReference>
<feature type="repeat" description="PPR" evidence="2">
    <location>
        <begin position="178"/>
        <end position="212"/>
    </location>
</feature>
<reference evidence="3" key="2">
    <citation type="journal article" date="2023" name="Int. J. Mol. Sci.">
        <title>De Novo Assembly and Annotation of 11 Diverse Shrub Willow (Salix) Genomes Reveals Novel Gene Organization in Sex-Linked Regions.</title>
        <authorList>
            <person name="Hyden B."/>
            <person name="Feng K."/>
            <person name="Yates T.B."/>
            <person name="Jawdy S."/>
            <person name="Cereghino C."/>
            <person name="Smart L.B."/>
            <person name="Muchero W."/>
        </authorList>
    </citation>
    <scope>NUCLEOTIDE SEQUENCE</scope>
    <source>
        <tissue evidence="3">Shoot tip</tissue>
    </source>
</reference>
<dbReference type="PANTHER" id="PTHR47926:SF391">
    <property type="entry name" value="TETRATRICOPEPTIDE-LIKE HELICAL DOMAIN SUPERFAMILY"/>
    <property type="match status" value="1"/>
</dbReference>
<dbReference type="EMBL" id="JAPFFM010000008">
    <property type="protein sequence ID" value="KAJ6753128.1"/>
    <property type="molecule type" value="Genomic_DNA"/>
</dbReference>
<dbReference type="GO" id="GO:0003723">
    <property type="term" value="F:RNA binding"/>
    <property type="evidence" value="ECO:0007669"/>
    <property type="project" value="InterPro"/>
</dbReference>
<evidence type="ECO:0000313" key="3">
    <source>
        <dbReference type="EMBL" id="KAJ6753128.1"/>
    </source>
</evidence>
<dbReference type="PANTHER" id="PTHR47926">
    <property type="entry name" value="PENTATRICOPEPTIDE REPEAT-CONTAINING PROTEIN"/>
    <property type="match status" value="1"/>
</dbReference>
<dbReference type="NCBIfam" id="TIGR00756">
    <property type="entry name" value="PPR"/>
    <property type="match status" value="2"/>
</dbReference>
<feature type="repeat" description="PPR" evidence="2">
    <location>
        <begin position="77"/>
        <end position="111"/>
    </location>
</feature>
<dbReference type="AlphaFoldDB" id="A0A9Q0VSZ2"/>
<organism evidence="3 4">
    <name type="scientific">Salix koriyanagi</name>
    <dbReference type="NCBI Taxonomy" id="2511006"/>
    <lineage>
        <taxon>Eukaryota</taxon>
        <taxon>Viridiplantae</taxon>
        <taxon>Streptophyta</taxon>
        <taxon>Embryophyta</taxon>
        <taxon>Tracheophyta</taxon>
        <taxon>Spermatophyta</taxon>
        <taxon>Magnoliopsida</taxon>
        <taxon>eudicotyledons</taxon>
        <taxon>Gunneridae</taxon>
        <taxon>Pentapetalae</taxon>
        <taxon>rosids</taxon>
        <taxon>fabids</taxon>
        <taxon>Malpighiales</taxon>
        <taxon>Salicaceae</taxon>
        <taxon>Saliceae</taxon>
        <taxon>Salix</taxon>
    </lineage>
</organism>
<dbReference type="Pfam" id="PF20431">
    <property type="entry name" value="E_motif"/>
    <property type="match status" value="1"/>
</dbReference>
<dbReference type="FunFam" id="1.25.40.10:FF:002347">
    <property type="entry name" value="Pentatricopeptide repeat-containing protein At5g15300"/>
    <property type="match status" value="1"/>
</dbReference>
<dbReference type="GO" id="GO:0009451">
    <property type="term" value="P:RNA modification"/>
    <property type="evidence" value="ECO:0007669"/>
    <property type="project" value="InterPro"/>
</dbReference>
<dbReference type="InterPro" id="IPR002885">
    <property type="entry name" value="PPR_rpt"/>
</dbReference>
<dbReference type="Proteomes" id="UP001151752">
    <property type="component" value="Unassembled WGS sequence"/>
</dbReference>
<proteinExistence type="predicted"/>
<dbReference type="Gene3D" id="1.25.40.10">
    <property type="entry name" value="Tetratricopeptide repeat domain"/>
    <property type="match status" value="2"/>
</dbReference>
<name>A0A9Q0VSZ2_9ROSI</name>
<keyword evidence="1" id="KW-0677">Repeat</keyword>
<evidence type="ECO:0000313" key="4">
    <source>
        <dbReference type="Proteomes" id="UP001151752"/>
    </source>
</evidence>